<evidence type="ECO:0000256" key="1">
    <source>
        <dbReference type="SAM" id="MobiDB-lite"/>
    </source>
</evidence>
<dbReference type="EMBL" id="NHYD01003973">
    <property type="protein sequence ID" value="PPQ67502.1"/>
    <property type="molecule type" value="Genomic_DNA"/>
</dbReference>
<feature type="compositionally biased region" description="Low complexity" evidence="1">
    <location>
        <begin position="109"/>
        <end position="141"/>
    </location>
</feature>
<dbReference type="STRING" id="93625.A0A409VML0"/>
<keyword evidence="4" id="KW-1185">Reference proteome</keyword>
<organism evidence="3 4">
    <name type="scientific">Psilocybe cyanescens</name>
    <dbReference type="NCBI Taxonomy" id="93625"/>
    <lineage>
        <taxon>Eukaryota</taxon>
        <taxon>Fungi</taxon>
        <taxon>Dikarya</taxon>
        <taxon>Basidiomycota</taxon>
        <taxon>Agaricomycotina</taxon>
        <taxon>Agaricomycetes</taxon>
        <taxon>Agaricomycetidae</taxon>
        <taxon>Agaricales</taxon>
        <taxon>Agaricineae</taxon>
        <taxon>Strophariaceae</taxon>
        <taxon>Psilocybe</taxon>
    </lineage>
</organism>
<evidence type="ECO:0000313" key="4">
    <source>
        <dbReference type="Proteomes" id="UP000283269"/>
    </source>
</evidence>
<feature type="signal peptide" evidence="2">
    <location>
        <begin position="1"/>
        <end position="20"/>
    </location>
</feature>
<protein>
    <recommendedName>
        <fullName evidence="5">DOMON domain-containing protein</fullName>
    </recommendedName>
</protein>
<name>A0A409VML0_PSICY</name>
<accession>A0A409VML0</accession>
<evidence type="ECO:0000313" key="3">
    <source>
        <dbReference type="EMBL" id="PPQ67502.1"/>
    </source>
</evidence>
<evidence type="ECO:0000256" key="2">
    <source>
        <dbReference type="SAM" id="SignalP"/>
    </source>
</evidence>
<feature type="chain" id="PRO_5019575482" description="DOMON domain-containing protein" evidence="2">
    <location>
        <begin position="21"/>
        <end position="164"/>
    </location>
</feature>
<dbReference type="OrthoDB" id="3362246at2759"/>
<evidence type="ECO:0008006" key="5">
    <source>
        <dbReference type="Google" id="ProtNLM"/>
    </source>
</evidence>
<dbReference type="AlphaFoldDB" id="A0A409VML0"/>
<proteinExistence type="predicted"/>
<gene>
    <name evidence="3" type="ORF">CVT25_006043</name>
</gene>
<dbReference type="InParanoid" id="A0A409VML0"/>
<reference evidence="3 4" key="1">
    <citation type="journal article" date="2018" name="Evol. Lett.">
        <title>Horizontal gene cluster transfer increased hallucinogenic mushroom diversity.</title>
        <authorList>
            <person name="Reynolds H.T."/>
            <person name="Vijayakumar V."/>
            <person name="Gluck-Thaler E."/>
            <person name="Korotkin H.B."/>
            <person name="Matheny P.B."/>
            <person name="Slot J.C."/>
        </authorList>
    </citation>
    <scope>NUCLEOTIDE SEQUENCE [LARGE SCALE GENOMIC DNA]</scope>
    <source>
        <strain evidence="3 4">2631</strain>
    </source>
</reference>
<sequence length="164" mass="15493">MLSFVARVALSALLATSALAQTFQINTPILPAGQPSAPALLDLGQQSGNSVTWVANLAVGTSGFLNLRDSTGTLAQSGPFTVQSGTNTSCVGGSIVTSAGPGGGGGGSSATSTPGSSGTSTSTSASKSASKSASTSSPTSAAVSQYAPAGVAAMIGAALLALAV</sequence>
<dbReference type="Proteomes" id="UP000283269">
    <property type="component" value="Unassembled WGS sequence"/>
</dbReference>
<comment type="caution">
    <text evidence="3">The sequence shown here is derived from an EMBL/GenBank/DDBJ whole genome shotgun (WGS) entry which is preliminary data.</text>
</comment>
<keyword evidence="2" id="KW-0732">Signal</keyword>
<feature type="region of interest" description="Disordered" evidence="1">
    <location>
        <begin position="93"/>
        <end position="141"/>
    </location>
</feature>